<sequence length="85" mass="9715">MDTKLTLKLDKQVIDKAKAYASSQKRSLSRLIESYLKTLIDTEDAFSQDNIKISPFVKSMQTGVKIPVDLDYKKAYGDHLAEKYK</sequence>
<dbReference type="Pfam" id="PF19891">
    <property type="entry name" value="DUF6364"/>
    <property type="match status" value="1"/>
</dbReference>
<protein>
    <submittedName>
        <fullName evidence="1">Uncharacterized protein</fullName>
    </submittedName>
</protein>
<dbReference type="EMBL" id="JSVA01000009">
    <property type="protein sequence ID" value="KOF02998.1"/>
    <property type="molecule type" value="Genomic_DNA"/>
</dbReference>
<dbReference type="RefSeq" id="WP_053223433.1">
    <property type="nucleotide sequence ID" value="NZ_JSVA01000009.1"/>
</dbReference>
<dbReference type="PATRIC" id="fig|1566026.4.peg.3687"/>
<proteinExistence type="predicted"/>
<comment type="caution">
    <text evidence="1">The sequence shown here is derived from an EMBL/GenBank/DDBJ whole genome shotgun (WGS) entry which is preliminary data.</text>
</comment>
<dbReference type="Proteomes" id="UP000036908">
    <property type="component" value="Unassembled WGS sequence"/>
</dbReference>
<dbReference type="OrthoDB" id="6198066at2"/>
<dbReference type="AlphaFoldDB" id="A0A0L8AKN3"/>
<keyword evidence="2" id="KW-1185">Reference proteome</keyword>
<name>A0A0L8AKN3_9BACT</name>
<organism evidence="1 2">
    <name type="scientific">Roseivirga seohaensis subsp. aquiponti</name>
    <dbReference type="NCBI Taxonomy" id="1566026"/>
    <lineage>
        <taxon>Bacteria</taxon>
        <taxon>Pseudomonadati</taxon>
        <taxon>Bacteroidota</taxon>
        <taxon>Cytophagia</taxon>
        <taxon>Cytophagales</taxon>
        <taxon>Roseivirgaceae</taxon>
        <taxon>Roseivirga</taxon>
    </lineage>
</organism>
<evidence type="ECO:0000313" key="1">
    <source>
        <dbReference type="EMBL" id="KOF02998.1"/>
    </source>
</evidence>
<reference evidence="2" key="1">
    <citation type="submission" date="2014-11" db="EMBL/GenBank/DDBJ databases">
        <title>Genome sequencing of Roseivirga sp. D-25.</title>
        <authorList>
            <person name="Selvaratnam C."/>
            <person name="Thevarajoo S."/>
            <person name="Goh K.M."/>
            <person name="Eee R."/>
            <person name="Chan K.-G."/>
            <person name="Chong C.S."/>
        </authorList>
    </citation>
    <scope>NUCLEOTIDE SEQUENCE [LARGE SCALE GENOMIC DNA]</scope>
    <source>
        <strain evidence="2">D-25</strain>
    </source>
</reference>
<evidence type="ECO:0000313" key="2">
    <source>
        <dbReference type="Proteomes" id="UP000036908"/>
    </source>
</evidence>
<gene>
    <name evidence="1" type="ORF">OB69_09250</name>
</gene>
<dbReference type="InterPro" id="IPR045944">
    <property type="entry name" value="DUF6364"/>
</dbReference>
<accession>A0A0L8AKN3</accession>